<dbReference type="Proteomes" id="UP000315628">
    <property type="component" value="Unassembled WGS sequence"/>
</dbReference>
<sequence>MFGRKSKGRTAAPEALEASDAPETQESSGAVEPQPSSGPTTGPFDAADVEADDGRVDLGGLRLQVVAGMELRLEVDQSKDAVNAVQVTRDQATVQLQAFAAPRSSGIWDEIRSELAAAIEAGKGTAEEELGPFGTELHARLPQAGPEGRTVFAPAVFVGVDGPRWMLRAVYSGQAAVDPAARAVLDEVLAQVVVVRGSEPMAPRELLPLRMPRQDAV</sequence>
<dbReference type="Pfam" id="PF12502">
    <property type="entry name" value="DUF3710"/>
    <property type="match status" value="1"/>
</dbReference>
<evidence type="ECO:0000313" key="3">
    <source>
        <dbReference type="Proteomes" id="UP000315628"/>
    </source>
</evidence>
<reference evidence="2 3" key="1">
    <citation type="submission" date="2019-06" db="EMBL/GenBank/DDBJ databases">
        <title>Sequencing the genomes of 1000 actinobacteria strains.</title>
        <authorList>
            <person name="Klenk H.-P."/>
        </authorList>
    </citation>
    <scope>NUCLEOTIDE SEQUENCE [LARGE SCALE GENOMIC DNA]</scope>
    <source>
        <strain evidence="2 3">DSM 18935</strain>
    </source>
</reference>
<keyword evidence="3" id="KW-1185">Reference proteome</keyword>
<evidence type="ECO:0000256" key="1">
    <source>
        <dbReference type="SAM" id="MobiDB-lite"/>
    </source>
</evidence>
<accession>A0A560W6V3</accession>
<proteinExistence type="predicted"/>
<protein>
    <submittedName>
        <fullName evidence="2">Uncharacterized protein DUF3710</fullName>
    </submittedName>
</protein>
<dbReference type="AlphaFoldDB" id="A0A560W6V3"/>
<feature type="region of interest" description="Disordered" evidence="1">
    <location>
        <begin position="1"/>
        <end position="48"/>
    </location>
</feature>
<dbReference type="RefSeq" id="WP_144858153.1">
    <property type="nucleotide sequence ID" value="NZ_BAAAYT010000002.1"/>
</dbReference>
<organism evidence="2 3">
    <name type="scientific">Marihabitans asiaticum</name>
    <dbReference type="NCBI Taxonomy" id="415218"/>
    <lineage>
        <taxon>Bacteria</taxon>
        <taxon>Bacillati</taxon>
        <taxon>Actinomycetota</taxon>
        <taxon>Actinomycetes</taxon>
        <taxon>Micrococcales</taxon>
        <taxon>Intrasporangiaceae</taxon>
        <taxon>Marihabitans</taxon>
    </lineage>
</organism>
<dbReference type="OrthoDB" id="8480367at2"/>
<dbReference type="EMBL" id="VIUW01000005">
    <property type="protein sequence ID" value="TWD13347.1"/>
    <property type="molecule type" value="Genomic_DNA"/>
</dbReference>
<comment type="caution">
    <text evidence="2">The sequence shown here is derived from an EMBL/GenBank/DDBJ whole genome shotgun (WGS) entry which is preliminary data.</text>
</comment>
<name>A0A560W6V3_9MICO</name>
<feature type="compositionally biased region" description="Polar residues" evidence="1">
    <location>
        <begin position="22"/>
        <end position="40"/>
    </location>
</feature>
<evidence type="ECO:0000313" key="2">
    <source>
        <dbReference type="EMBL" id="TWD13347.1"/>
    </source>
</evidence>
<gene>
    <name evidence="2" type="ORF">FB557_2748</name>
</gene>
<dbReference type="InterPro" id="IPR022183">
    <property type="entry name" value="DUF3710"/>
</dbReference>